<name>W7NFW4_GIBM7</name>
<dbReference type="Proteomes" id="UP000009096">
    <property type="component" value="Chromosome 6"/>
</dbReference>
<dbReference type="GeneID" id="30070580"/>
<reference evidence="1 2" key="1">
    <citation type="journal article" date="2010" name="Nature">
        <title>Comparative genomics reveals mobile pathogenicity chromosomes in Fusarium.</title>
        <authorList>
            <person name="Ma L.J."/>
            <person name="van der Does H.C."/>
            <person name="Borkovich K.A."/>
            <person name="Coleman J.J."/>
            <person name="Daboussi M.J."/>
            <person name="Di Pietro A."/>
            <person name="Dufresne M."/>
            <person name="Freitag M."/>
            <person name="Grabherr M."/>
            <person name="Henrissat B."/>
            <person name="Houterman P.M."/>
            <person name="Kang S."/>
            <person name="Shim W.B."/>
            <person name="Woloshuk C."/>
            <person name="Xie X."/>
            <person name="Xu J.R."/>
            <person name="Antoniw J."/>
            <person name="Baker S.E."/>
            <person name="Bluhm B.H."/>
            <person name="Breakspear A."/>
            <person name="Brown D.W."/>
            <person name="Butchko R.A."/>
            <person name="Chapman S."/>
            <person name="Coulson R."/>
            <person name="Coutinho P.M."/>
            <person name="Danchin E.G."/>
            <person name="Diener A."/>
            <person name="Gale L.R."/>
            <person name="Gardiner D.M."/>
            <person name="Goff S."/>
            <person name="Hammond-Kosack K.E."/>
            <person name="Hilburn K."/>
            <person name="Hua-Van A."/>
            <person name="Jonkers W."/>
            <person name="Kazan K."/>
            <person name="Kodira C.D."/>
            <person name="Koehrsen M."/>
            <person name="Kumar L."/>
            <person name="Lee Y.H."/>
            <person name="Li L."/>
            <person name="Manners J.M."/>
            <person name="Miranda-Saavedra D."/>
            <person name="Mukherjee M."/>
            <person name="Park G."/>
            <person name="Park J."/>
            <person name="Park S.Y."/>
            <person name="Proctor R.H."/>
            <person name="Regev A."/>
            <person name="Ruiz-Roldan M.C."/>
            <person name="Sain D."/>
            <person name="Sakthikumar S."/>
            <person name="Sykes S."/>
            <person name="Schwartz D.C."/>
            <person name="Turgeon B.G."/>
            <person name="Wapinski I."/>
            <person name="Yoder O."/>
            <person name="Young S."/>
            <person name="Zeng Q."/>
            <person name="Zhou S."/>
            <person name="Galagan J."/>
            <person name="Cuomo C.A."/>
            <person name="Kistler H.C."/>
            <person name="Rep M."/>
        </authorList>
    </citation>
    <scope>NUCLEOTIDE SEQUENCE [LARGE SCALE GENOMIC DNA]</scope>
    <source>
        <strain evidence="2">M3125 / FGSC 7600</strain>
    </source>
</reference>
<evidence type="ECO:0000313" key="1">
    <source>
        <dbReference type="EMBL" id="EWG55167.1"/>
    </source>
</evidence>
<dbReference type="EMBL" id="DS022263">
    <property type="protein sequence ID" value="EWG55167.1"/>
    <property type="molecule type" value="Genomic_DNA"/>
</dbReference>
<proteinExistence type="predicted"/>
<protein>
    <submittedName>
        <fullName evidence="1">Uncharacterized protein</fullName>
    </submittedName>
</protein>
<gene>
    <name evidence="1" type="ORF">FVEG_13209</name>
</gene>
<organism evidence="1 2">
    <name type="scientific">Gibberella moniliformis (strain M3125 / FGSC 7600)</name>
    <name type="common">Maize ear and stalk rot fungus</name>
    <name type="synonym">Fusarium verticillioides</name>
    <dbReference type="NCBI Taxonomy" id="334819"/>
    <lineage>
        <taxon>Eukaryota</taxon>
        <taxon>Fungi</taxon>
        <taxon>Dikarya</taxon>
        <taxon>Ascomycota</taxon>
        <taxon>Pezizomycotina</taxon>
        <taxon>Sordariomycetes</taxon>
        <taxon>Hypocreomycetidae</taxon>
        <taxon>Hypocreales</taxon>
        <taxon>Nectriaceae</taxon>
        <taxon>Fusarium</taxon>
        <taxon>Fusarium fujikuroi species complex</taxon>
    </lineage>
</organism>
<dbReference type="EMBL" id="CM000583">
    <property type="protein sequence ID" value="EWG55167.1"/>
    <property type="molecule type" value="Genomic_DNA"/>
</dbReference>
<dbReference type="RefSeq" id="XP_018761358.1">
    <property type="nucleotide sequence ID" value="XM_018902587.1"/>
</dbReference>
<dbReference type="HOGENOM" id="CLU_1875615_0_0_1"/>
<accession>W7NFW4</accession>
<dbReference type="VEuPathDB" id="FungiDB:FVEG_13209"/>
<sequence length="136" mass="15018">MANQTCPCTVCNTCTNVVIARGKLMNQPTLPTQEIQSQHILDVSLLPLGVNDNTRLPISLCHWHLADSTAGHMLASSAIQAYNVTRHIHHTDTAYYTTQALIIFRSSCLRTAQPPARLAALLHLENQQQLLTILIP</sequence>
<keyword evidence="2" id="KW-1185">Reference proteome</keyword>
<evidence type="ECO:0000313" key="2">
    <source>
        <dbReference type="Proteomes" id="UP000009096"/>
    </source>
</evidence>
<dbReference type="KEGG" id="fvr:FVEG_13209"/>
<dbReference type="AlphaFoldDB" id="W7NFW4"/>